<accession>A0A482ZH92</accession>
<feature type="chain" id="PRO_5019864854" evidence="2">
    <location>
        <begin position="19"/>
        <end position="128"/>
    </location>
</feature>
<feature type="signal peptide" evidence="2">
    <location>
        <begin position="1"/>
        <end position="18"/>
    </location>
</feature>
<evidence type="ECO:0000256" key="2">
    <source>
        <dbReference type="SAM" id="SignalP"/>
    </source>
</evidence>
<evidence type="ECO:0000313" key="3">
    <source>
        <dbReference type="EMBL" id="SMD29809.1"/>
    </source>
</evidence>
<feature type="transmembrane region" description="Helical" evidence="1">
    <location>
        <begin position="106"/>
        <end position="126"/>
    </location>
</feature>
<dbReference type="EMBL" id="HAGO01000121">
    <property type="protein sequence ID" value="SMD29809.1"/>
    <property type="molecule type" value="Transcribed_RNA"/>
</dbReference>
<keyword evidence="1" id="KW-0812">Transmembrane</keyword>
<protein>
    <submittedName>
        <fullName evidence="3">U48-Theraphotoxin-Sfo1a_1</fullName>
    </submittedName>
</protein>
<keyword evidence="1" id="KW-1133">Transmembrane helix</keyword>
<reference evidence="3" key="2">
    <citation type="submission" date="2019-04" db="EMBL/GenBank/DDBJ databases">
        <title>Unravelling the molecular evolution of spider venoms.</title>
        <authorList>
            <person name="Pineda S."/>
        </authorList>
    </citation>
    <scope>NUCLEOTIDE SEQUENCE</scope>
</reference>
<sequence>MLVIVLTVFAVLVHNGESSCLTELQSAMEGCQNKLQSVSQEVSGMSDGDAKNKKLCCAINSFGDCITSAGKKCGDSAEQAVKQALQMAKSMVRAPCEDYTCSGASSIVPVNAVALYLLLFLGYLLCKN</sequence>
<evidence type="ECO:0000256" key="1">
    <source>
        <dbReference type="SAM" id="Phobius"/>
    </source>
</evidence>
<keyword evidence="2" id="KW-0732">Signal</keyword>
<dbReference type="PANTHER" id="PTHR33964">
    <property type="entry name" value="RE45066P-RELATED"/>
    <property type="match status" value="1"/>
</dbReference>
<dbReference type="AlphaFoldDB" id="A0A482ZH92"/>
<dbReference type="PANTHER" id="PTHR33964:SF1">
    <property type="entry name" value="RE45066P"/>
    <property type="match status" value="1"/>
</dbReference>
<name>A0A482ZH92_9ARAC</name>
<proteinExistence type="predicted"/>
<organism evidence="3">
    <name type="scientific">Selenotholus foelschei</name>
    <dbReference type="NCBI Taxonomy" id="1905327"/>
    <lineage>
        <taxon>Eukaryota</taxon>
        <taxon>Metazoa</taxon>
        <taxon>Ecdysozoa</taxon>
        <taxon>Arthropoda</taxon>
        <taxon>Chelicerata</taxon>
        <taxon>Arachnida</taxon>
        <taxon>Araneae</taxon>
        <taxon>Mygalomorphae</taxon>
        <taxon>Avicularoidea</taxon>
        <taxon>Theraphosidae</taxon>
        <taxon>Selenotholus</taxon>
    </lineage>
</organism>
<keyword evidence="1" id="KW-0472">Membrane</keyword>
<reference evidence="3" key="1">
    <citation type="submission" date="2017-03" db="EMBL/GenBank/DDBJ databases">
        <authorList>
            <person name="QRISCLOUD D."/>
        </authorList>
    </citation>
    <scope>NUCLEOTIDE SEQUENCE</scope>
</reference>